<evidence type="ECO:0000313" key="3">
    <source>
        <dbReference type="Proteomes" id="UP000199412"/>
    </source>
</evidence>
<dbReference type="PANTHER" id="PTHR38457:SF1">
    <property type="entry name" value="REGULATOR ABRB-RELATED"/>
    <property type="match status" value="1"/>
</dbReference>
<dbReference type="Pfam" id="PF05145">
    <property type="entry name" value="AbrB"/>
    <property type="match status" value="1"/>
</dbReference>
<gene>
    <name evidence="2" type="ORF">SAMN05421720_11626</name>
</gene>
<dbReference type="PANTHER" id="PTHR38457">
    <property type="entry name" value="REGULATOR ABRB-RELATED"/>
    <property type="match status" value="1"/>
</dbReference>
<dbReference type="STRING" id="69960.SAMN05421720_11626"/>
<sequence>MTDADGETRRRPWGAWGLTLALGAGGGAVFWGLGLPLPWMLGAITATTAVAVTGGRLAVADPLRTGMISILGVMLGSAFHPGMLEQMARWGPSLCGLLAYVGLSTLLVAAWLRRVAGYDPVTAWFSAAPGGLGQMILMGGALGGDERVIGLTHGIRILLVVFTVPTAFALLAGYERPDGGAVVGAGPGSGGFDLMDAVWLLGCAVLGGLGARALKVPAGMMIGPMALSALVHGLGWTASHPPALAVAAAQVVVGASIGARFAGVSIREVARLFVASIGATAVLLALTVAFAGGLSLVTPLPPRELILAYAPGGVVEMSLVSLALGVDVAFVSTHHIARILLIVLLAPLAVRLTDRTPARR</sequence>
<feature type="transmembrane region" description="Helical" evidence="1">
    <location>
        <begin position="273"/>
        <end position="297"/>
    </location>
</feature>
<feature type="transmembrane region" description="Helical" evidence="1">
    <location>
        <begin position="317"/>
        <end position="350"/>
    </location>
</feature>
<feature type="transmembrane region" description="Helical" evidence="1">
    <location>
        <begin position="39"/>
        <end position="59"/>
    </location>
</feature>
<protein>
    <recommendedName>
        <fullName evidence="4">Ammonia monooxygenase</fullName>
    </recommendedName>
</protein>
<evidence type="ECO:0008006" key="4">
    <source>
        <dbReference type="Google" id="ProtNLM"/>
    </source>
</evidence>
<feature type="transmembrane region" description="Helical" evidence="1">
    <location>
        <begin position="194"/>
        <end position="211"/>
    </location>
</feature>
<keyword evidence="3" id="KW-1185">Reference proteome</keyword>
<feature type="transmembrane region" description="Helical" evidence="1">
    <location>
        <begin position="12"/>
        <end position="33"/>
    </location>
</feature>
<dbReference type="InterPro" id="IPR007820">
    <property type="entry name" value="AbrB_fam"/>
</dbReference>
<dbReference type="NCBIfam" id="TIGR03082">
    <property type="entry name" value="Gneg_AbrB_dup"/>
    <property type="match status" value="2"/>
</dbReference>
<keyword evidence="1" id="KW-1133">Transmembrane helix</keyword>
<dbReference type="EMBL" id="FNAP01000016">
    <property type="protein sequence ID" value="SDE92355.1"/>
    <property type="molecule type" value="Genomic_DNA"/>
</dbReference>
<accession>A0A1G7GW70</accession>
<reference evidence="2 3" key="1">
    <citation type="submission" date="2016-10" db="EMBL/GenBank/DDBJ databases">
        <authorList>
            <person name="de Groot N.N."/>
        </authorList>
    </citation>
    <scope>NUCLEOTIDE SEQUENCE [LARGE SCALE GENOMIC DNA]</scope>
    <source>
        <strain evidence="2 3">ATCC 700224</strain>
    </source>
</reference>
<name>A0A1G7GW70_9PROT</name>
<proteinExistence type="predicted"/>
<feature type="transmembrane region" description="Helical" evidence="1">
    <location>
        <begin position="155"/>
        <end position="174"/>
    </location>
</feature>
<feature type="transmembrane region" description="Helical" evidence="1">
    <location>
        <begin position="93"/>
        <end position="112"/>
    </location>
</feature>
<organism evidence="2 3">
    <name type="scientific">Rhodospira trueperi</name>
    <dbReference type="NCBI Taxonomy" id="69960"/>
    <lineage>
        <taxon>Bacteria</taxon>
        <taxon>Pseudomonadati</taxon>
        <taxon>Pseudomonadota</taxon>
        <taxon>Alphaproteobacteria</taxon>
        <taxon>Rhodospirillales</taxon>
        <taxon>Rhodospirillaceae</taxon>
        <taxon>Rhodospira</taxon>
    </lineage>
</organism>
<dbReference type="GO" id="GO:0010468">
    <property type="term" value="P:regulation of gene expression"/>
    <property type="evidence" value="ECO:0007669"/>
    <property type="project" value="InterPro"/>
</dbReference>
<dbReference type="RefSeq" id="WP_092787797.1">
    <property type="nucleotide sequence ID" value="NZ_FNAP01000016.1"/>
</dbReference>
<dbReference type="PIRSF" id="PIRSF038991">
    <property type="entry name" value="Protein_AbrB"/>
    <property type="match status" value="1"/>
</dbReference>
<dbReference type="AlphaFoldDB" id="A0A1G7GW70"/>
<dbReference type="OrthoDB" id="7157734at2"/>
<feature type="transmembrane region" description="Helical" evidence="1">
    <location>
        <begin position="218"/>
        <end position="237"/>
    </location>
</feature>
<evidence type="ECO:0000313" key="2">
    <source>
        <dbReference type="EMBL" id="SDE92355.1"/>
    </source>
</evidence>
<keyword evidence="1" id="KW-0472">Membrane</keyword>
<feature type="transmembrane region" description="Helical" evidence="1">
    <location>
        <begin position="124"/>
        <end position="143"/>
    </location>
</feature>
<dbReference type="InterPro" id="IPR017516">
    <property type="entry name" value="AbrB_dup"/>
</dbReference>
<keyword evidence="1" id="KW-0812">Transmembrane</keyword>
<dbReference type="GO" id="GO:0016020">
    <property type="term" value="C:membrane"/>
    <property type="evidence" value="ECO:0007669"/>
    <property type="project" value="InterPro"/>
</dbReference>
<evidence type="ECO:0000256" key="1">
    <source>
        <dbReference type="SAM" id="Phobius"/>
    </source>
</evidence>
<feature type="transmembrane region" description="Helical" evidence="1">
    <location>
        <begin position="243"/>
        <end position="261"/>
    </location>
</feature>
<dbReference type="Proteomes" id="UP000199412">
    <property type="component" value="Unassembled WGS sequence"/>
</dbReference>